<evidence type="ECO:0000313" key="5">
    <source>
        <dbReference type="EMBL" id="SCG39887.1"/>
    </source>
</evidence>
<dbReference type="PANTHER" id="PTHR12715:SF4">
    <property type="entry name" value="EAMA DOMAIN-CONTAINING PROTEIN"/>
    <property type="match status" value="1"/>
</dbReference>
<dbReference type="InterPro" id="IPR000620">
    <property type="entry name" value="EamA_dom"/>
</dbReference>
<keyword evidence="6" id="KW-1185">Reference proteome</keyword>
<keyword evidence="3" id="KW-1133">Transmembrane helix</keyword>
<feature type="transmembrane region" description="Helical" evidence="3">
    <location>
        <begin position="96"/>
        <end position="115"/>
    </location>
</feature>
<sequence length="319" mass="32527">MIGNQRVGVAVGVTVALWASAFVAIRVALPDFGVAGLSVGRLMVASLMLAVIAPLLGVRRPARSDLARIFGCALTGMTAYQILLNAGERSVPAGTASLLVNSAPIVASVLALILLRERLHQRGVIALALGFTGATIIAVAEGDGFTPSKDALLVLGAAVAQALFFVLQKPLLVRYRGLELTCYVVWSGTALSLPLLPALVHQAPQASGDAVLALLFLGIAPSALGFVTWAYAQARLSVAAAATSLYLVPVLAIGIGFVVLDESIPPAALIGGVVVLVGAVISRREGTGTAVGAATDAGPQTPAASLARPARHDVAHPHR</sequence>
<dbReference type="EMBL" id="LT607754">
    <property type="protein sequence ID" value="SCG39887.1"/>
    <property type="molecule type" value="Genomic_DNA"/>
</dbReference>
<dbReference type="InterPro" id="IPR052756">
    <property type="entry name" value="Alkyne_AA_exporter"/>
</dbReference>
<protein>
    <submittedName>
        <fullName evidence="5">Permease of the drug/metabolite transporter (DMT) superfamily</fullName>
    </submittedName>
</protein>
<dbReference type="Pfam" id="PF00892">
    <property type="entry name" value="EamA"/>
    <property type="match status" value="2"/>
</dbReference>
<feature type="domain" description="EamA" evidence="4">
    <location>
        <begin position="12"/>
        <end position="138"/>
    </location>
</feature>
<feature type="transmembrane region" description="Helical" evidence="3">
    <location>
        <begin position="122"/>
        <end position="139"/>
    </location>
</feature>
<feature type="domain" description="EamA" evidence="4">
    <location>
        <begin position="151"/>
        <end position="282"/>
    </location>
</feature>
<dbReference type="Proteomes" id="UP000198221">
    <property type="component" value="Chromosome I"/>
</dbReference>
<feature type="compositionally biased region" description="Basic and acidic residues" evidence="2">
    <location>
        <begin position="310"/>
        <end position="319"/>
    </location>
</feature>
<feature type="transmembrane region" description="Helical" evidence="3">
    <location>
        <begin position="211"/>
        <end position="231"/>
    </location>
</feature>
<comment type="similarity">
    <text evidence="1">Belongs to the EamA transporter family.</text>
</comment>
<evidence type="ECO:0000259" key="4">
    <source>
        <dbReference type="Pfam" id="PF00892"/>
    </source>
</evidence>
<name>A0A1C5H226_9ACTN</name>
<feature type="transmembrane region" description="Helical" evidence="3">
    <location>
        <begin position="7"/>
        <end position="29"/>
    </location>
</feature>
<evidence type="ECO:0000256" key="1">
    <source>
        <dbReference type="ARBA" id="ARBA00007362"/>
    </source>
</evidence>
<dbReference type="SUPFAM" id="SSF103481">
    <property type="entry name" value="Multidrug resistance efflux transporter EmrE"/>
    <property type="match status" value="2"/>
</dbReference>
<feature type="transmembrane region" description="Helical" evidence="3">
    <location>
        <begin position="238"/>
        <end position="258"/>
    </location>
</feature>
<dbReference type="PANTHER" id="PTHR12715">
    <property type="entry name" value="TRANSPORTER, DRUG/METABOLITE EXPORTER FAMILY"/>
    <property type="match status" value="1"/>
</dbReference>
<dbReference type="AlphaFoldDB" id="A0A1C5H226"/>
<feature type="transmembrane region" description="Helical" evidence="3">
    <location>
        <begin position="35"/>
        <end position="58"/>
    </location>
</feature>
<evidence type="ECO:0000313" key="6">
    <source>
        <dbReference type="Proteomes" id="UP000198221"/>
    </source>
</evidence>
<feature type="transmembrane region" description="Helical" evidence="3">
    <location>
        <begin position="65"/>
        <end position="84"/>
    </location>
</feature>
<feature type="region of interest" description="Disordered" evidence="2">
    <location>
        <begin position="291"/>
        <end position="319"/>
    </location>
</feature>
<accession>A0A1C5H226</accession>
<keyword evidence="3" id="KW-0812">Transmembrane</keyword>
<feature type="transmembrane region" description="Helical" evidence="3">
    <location>
        <begin position="151"/>
        <end position="168"/>
    </location>
</feature>
<evidence type="ECO:0000256" key="3">
    <source>
        <dbReference type="SAM" id="Phobius"/>
    </source>
</evidence>
<proteinExistence type="inferred from homology"/>
<keyword evidence="3" id="KW-0472">Membrane</keyword>
<dbReference type="OrthoDB" id="3744378at2"/>
<dbReference type="RefSeq" id="WP_089010947.1">
    <property type="nucleotide sequence ID" value="NZ_LT607754.1"/>
</dbReference>
<feature type="transmembrane region" description="Helical" evidence="3">
    <location>
        <begin position="264"/>
        <end position="281"/>
    </location>
</feature>
<dbReference type="GO" id="GO:0016020">
    <property type="term" value="C:membrane"/>
    <property type="evidence" value="ECO:0007669"/>
    <property type="project" value="InterPro"/>
</dbReference>
<feature type="transmembrane region" description="Helical" evidence="3">
    <location>
        <begin position="180"/>
        <end position="199"/>
    </location>
</feature>
<dbReference type="InterPro" id="IPR037185">
    <property type="entry name" value="EmrE-like"/>
</dbReference>
<gene>
    <name evidence="5" type="ORF">GA0070613_0696</name>
</gene>
<reference evidence="6" key="1">
    <citation type="submission" date="2016-06" db="EMBL/GenBank/DDBJ databases">
        <authorList>
            <person name="Varghese N."/>
            <person name="Submissions Spin"/>
        </authorList>
    </citation>
    <scope>NUCLEOTIDE SEQUENCE [LARGE SCALE GENOMIC DNA]</scope>
    <source>
        <strain evidence="6">DSM 43819</strain>
    </source>
</reference>
<evidence type="ECO:0000256" key="2">
    <source>
        <dbReference type="SAM" id="MobiDB-lite"/>
    </source>
</evidence>
<organism evidence="5 6">
    <name type="scientific">Micromonospora inositola</name>
    <dbReference type="NCBI Taxonomy" id="47865"/>
    <lineage>
        <taxon>Bacteria</taxon>
        <taxon>Bacillati</taxon>
        <taxon>Actinomycetota</taxon>
        <taxon>Actinomycetes</taxon>
        <taxon>Micromonosporales</taxon>
        <taxon>Micromonosporaceae</taxon>
        <taxon>Micromonospora</taxon>
    </lineage>
</organism>